<reference evidence="1 2" key="1">
    <citation type="submission" date="2020-08" db="EMBL/GenBank/DDBJ databases">
        <title>Genomic Encyclopedia of Type Strains, Phase IV (KMG-IV): sequencing the most valuable type-strain genomes for metagenomic binning, comparative biology and taxonomic classification.</title>
        <authorList>
            <person name="Goeker M."/>
        </authorList>
    </citation>
    <scope>NUCLEOTIDE SEQUENCE [LARGE SCALE GENOMIC DNA]</scope>
    <source>
        <strain evidence="1 2">DSM 45385</strain>
    </source>
</reference>
<sequence>MCDLNPQETQHLLAALHEIDDLTAKVATHAADVEKTAFMDHEALAALLASLRDRADSAREWVTAKPAQHADHHG</sequence>
<name>A0A7W8AEH6_9ACTN</name>
<evidence type="ECO:0000313" key="2">
    <source>
        <dbReference type="Proteomes" id="UP000568380"/>
    </source>
</evidence>
<gene>
    <name evidence="1" type="ORF">HNR40_010338</name>
</gene>
<dbReference type="RefSeq" id="WP_184975467.1">
    <property type="nucleotide sequence ID" value="NZ_JACHIN010000026.1"/>
</dbReference>
<protein>
    <submittedName>
        <fullName evidence="1">Uncharacterized protein</fullName>
    </submittedName>
</protein>
<keyword evidence="2" id="KW-1185">Reference proteome</keyword>
<dbReference type="Proteomes" id="UP000568380">
    <property type="component" value="Unassembled WGS sequence"/>
</dbReference>
<evidence type="ECO:0000313" key="1">
    <source>
        <dbReference type="EMBL" id="MBB5084827.1"/>
    </source>
</evidence>
<dbReference type="EMBL" id="JACHIN010000026">
    <property type="protein sequence ID" value="MBB5084827.1"/>
    <property type="molecule type" value="Genomic_DNA"/>
</dbReference>
<dbReference type="AlphaFoldDB" id="A0A7W8AEH6"/>
<proteinExistence type="predicted"/>
<accession>A0A7W8AEH6</accession>
<comment type="caution">
    <text evidence="1">The sequence shown here is derived from an EMBL/GenBank/DDBJ whole genome shotgun (WGS) entry which is preliminary data.</text>
</comment>
<organism evidence="1 2">
    <name type="scientific">Nonomuraea endophytica</name>
    <dbReference type="NCBI Taxonomy" id="714136"/>
    <lineage>
        <taxon>Bacteria</taxon>
        <taxon>Bacillati</taxon>
        <taxon>Actinomycetota</taxon>
        <taxon>Actinomycetes</taxon>
        <taxon>Streptosporangiales</taxon>
        <taxon>Streptosporangiaceae</taxon>
        <taxon>Nonomuraea</taxon>
    </lineage>
</organism>